<name>S2D8X0_INDAL</name>
<feature type="transmembrane region" description="Helical" evidence="1">
    <location>
        <begin position="378"/>
        <end position="398"/>
    </location>
</feature>
<dbReference type="EMBL" id="ALWO02000046">
    <property type="protein sequence ID" value="EOZ93480.1"/>
    <property type="molecule type" value="Genomic_DNA"/>
</dbReference>
<feature type="transmembrane region" description="Helical" evidence="1">
    <location>
        <begin position="136"/>
        <end position="158"/>
    </location>
</feature>
<feature type="transmembrane region" description="Helical" evidence="1">
    <location>
        <begin position="293"/>
        <end position="316"/>
    </location>
</feature>
<dbReference type="AlphaFoldDB" id="S2D8X0"/>
<evidence type="ECO:0000313" key="3">
    <source>
        <dbReference type="Proteomes" id="UP000006073"/>
    </source>
</evidence>
<feature type="transmembrane region" description="Helical" evidence="1">
    <location>
        <begin position="208"/>
        <end position="228"/>
    </location>
</feature>
<dbReference type="eggNOG" id="COG1457">
    <property type="taxonomic scope" value="Bacteria"/>
</dbReference>
<feature type="transmembrane region" description="Helical" evidence="1">
    <location>
        <begin position="442"/>
        <end position="461"/>
    </location>
</feature>
<keyword evidence="1" id="KW-0812">Transmembrane</keyword>
<dbReference type="Gene3D" id="1.10.4160.10">
    <property type="entry name" value="Hydantoin permease"/>
    <property type="match status" value="1"/>
</dbReference>
<dbReference type="GO" id="GO:0005886">
    <property type="term" value="C:plasma membrane"/>
    <property type="evidence" value="ECO:0007669"/>
    <property type="project" value="TreeGrafter"/>
</dbReference>
<dbReference type="InterPro" id="IPR030191">
    <property type="entry name" value="CodB"/>
</dbReference>
<feature type="transmembrane region" description="Helical" evidence="1">
    <location>
        <begin position="87"/>
        <end position="108"/>
    </location>
</feature>
<comment type="caution">
    <text evidence="2">The sequence shown here is derived from an EMBL/GenBank/DDBJ whole genome shotgun (WGS) entry which is preliminary data.</text>
</comment>
<dbReference type="Proteomes" id="UP000006073">
    <property type="component" value="Unassembled WGS sequence"/>
</dbReference>
<dbReference type="PANTHER" id="PTHR30569:SF0">
    <property type="entry name" value="CYTOSINE PERMEASE"/>
    <property type="match status" value="1"/>
</dbReference>
<feature type="transmembrane region" description="Helical" evidence="1">
    <location>
        <begin position="467"/>
        <end position="487"/>
    </location>
</feature>
<reference evidence="2 3" key="1">
    <citation type="journal article" date="2013" name="Genome Announc.">
        <title>Draft Genome Sequence of Indibacter alkaliphilus Strain LW1T, Isolated from Lonar Lake, a Haloalkaline Lake in the Buldana District of Maharashtra, India.</title>
        <authorList>
            <person name="Singh A."/>
            <person name="Kumar Jangir P."/>
            <person name="Sharma R."/>
            <person name="Singh A."/>
            <person name="Kumar Pinnaka A."/>
            <person name="Shivaji S."/>
        </authorList>
    </citation>
    <scope>NUCLEOTIDE SEQUENCE [LARGE SCALE GENOMIC DNA]</scope>
    <source>
        <strain evidence="3">CCUG 57479 / KCTC 22604 / LW1</strain>
    </source>
</reference>
<feature type="transmembrane region" description="Helical" evidence="1">
    <location>
        <begin position="404"/>
        <end position="421"/>
    </location>
</feature>
<dbReference type="STRING" id="1189612.A33Q_3739"/>
<protein>
    <submittedName>
        <fullName evidence="2">L-rhamnose permease, NCS1 Family</fullName>
    </submittedName>
</protein>
<accession>S2D8X0</accession>
<dbReference type="PANTHER" id="PTHR30569">
    <property type="entry name" value="CYTOSINE TRANSPORTER CODB"/>
    <property type="match status" value="1"/>
</dbReference>
<proteinExistence type="predicted"/>
<sequence length="496" mass="53831">MGKTPNRTSQDTITHRIFVFFNFNPKLPMEKTTSSKEGTVSGEFERQAVPSSHHKSWKKFLGMYAGEHAAGTEFVIGPLFLTAGVSAFDLIVGLLLGNFLAVLTWRYVTTPIATGERLTLYYKLEKIAGKKLVTGYNLANGLLFCFLAGAMITVSATAVGIPFDMPMPALTDTVPNSLSWVLVVLTVGAVISIVAARGYDTVAKFSNWAAPFMIAVFLIAGIVAANRLGVDSWSSLWAVWGEGSEPFPGQIKFTFWHVLFFAWFCNAAMHLGMSDLSVLRYADKNSVGWTTAAGMYVGHFMAWISACLMFALYLKSPEASAIFASGGIPPVAPGPLAYEVVGIAGLICVVIAGWTTANPTIYRAGLAFQAIFPKSSTVKVTLVTGGIATIAGLFPAFAMKLLDFVAVYGFILAPIGAVIFFEHYFADKMGFGKDYVMNKGLTFNWAVLAAWLISMAVFYSISVYFGIFLSFFTLPAWIACGLLFLVFSKKLQSQEK</sequence>
<gene>
    <name evidence="2" type="ORF">A33Q_3739</name>
</gene>
<evidence type="ECO:0000256" key="1">
    <source>
        <dbReference type="SAM" id="Phobius"/>
    </source>
</evidence>
<feature type="transmembrane region" description="Helical" evidence="1">
    <location>
        <begin position="178"/>
        <end position="196"/>
    </location>
</feature>
<keyword evidence="3" id="KW-1185">Reference proteome</keyword>
<dbReference type="GO" id="GO:0015209">
    <property type="term" value="F:cytosine transmembrane transporter activity"/>
    <property type="evidence" value="ECO:0007669"/>
    <property type="project" value="InterPro"/>
</dbReference>
<feature type="transmembrane region" description="Helical" evidence="1">
    <location>
        <begin position="336"/>
        <end position="357"/>
    </location>
</feature>
<feature type="transmembrane region" description="Helical" evidence="1">
    <location>
        <begin position="253"/>
        <end position="272"/>
    </location>
</feature>
<organism evidence="2 3">
    <name type="scientific">Indibacter alkaliphilus (strain CCUG 57479 / KCTC 22604 / LW1)</name>
    <dbReference type="NCBI Taxonomy" id="1189612"/>
    <lineage>
        <taxon>Bacteria</taxon>
        <taxon>Pseudomonadati</taxon>
        <taxon>Bacteroidota</taxon>
        <taxon>Cytophagia</taxon>
        <taxon>Cytophagales</taxon>
        <taxon>Cyclobacteriaceae</taxon>
    </lineage>
</organism>
<evidence type="ECO:0000313" key="2">
    <source>
        <dbReference type="EMBL" id="EOZ93480.1"/>
    </source>
</evidence>
<keyword evidence="1" id="KW-1133">Transmembrane helix</keyword>
<keyword evidence="1" id="KW-0472">Membrane</keyword>